<gene>
    <name evidence="6" type="ORF">P8A18_17555</name>
</gene>
<keyword evidence="2 6" id="KW-0032">Aminotransferase</keyword>
<dbReference type="Gene3D" id="3.40.640.10">
    <property type="entry name" value="Type I PLP-dependent aspartate aminotransferase-like (Major domain)"/>
    <property type="match status" value="1"/>
</dbReference>
<keyword evidence="3" id="KW-0808">Transferase</keyword>
<evidence type="ECO:0000313" key="6">
    <source>
        <dbReference type="EMBL" id="WLQ35128.1"/>
    </source>
</evidence>
<dbReference type="EMBL" id="CP120997">
    <property type="protein sequence ID" value="WLQ35128.1"/>
    <property type="molecule type" value="Genomic_DNA"/>
</dbReference>
<evidence type="ECO:0000256" key="3">
    <source>
        <dbReference type="ARBA" id="ARBA00022679"/>
    </source>
</evidence>
<dbReference type="InterPro" id="IPR004839">
    <property type="entry name" value="Aminotransferase_I/II_large"/>
</dbReference>
<reference evidence="6 7" key="1">
    <citation type="submission" date="2023-03" db="EMBL/GenBank/DDBJ databases">
        <title>Isolation and description of six Streptomyces strains from soil environments, able to metabolize different microbial glucans.</title>
        <authorList>
            <person name="Widen T."/>
            <person name="Larsbrink J."/>
        </authorList>
    </citation>
    <scope>NUCLEOTIDE SEQUENCE [LARGE SCALE GENOMIC DNA]</scope>
    <source>
        <strain evidence="6 7">Mut1</strain>
    </source>
</reference>
<protein>
    <submittedName>
        <fullName evidence="6">PLP-dependent aminotransferase family protein</fullName>
    </submittedName>
</protein>
<dbReference type="InterPro" id="IPR015421">
    <property type="entry name" value="PyrdxlP-dep_Trfase_major"/>
</dbReference>
<feature type="domain" description="Aminotransferase class I/classII large" evidence="5">
    <location>
        <begin position="35"/>
        <end position="382"/>
    </location>
</feature>
<evidence type="ECO:0000259" key="5">
    <source>
        <dbReference type="Pfam" id="PF00155"/>
    </source>
</evidence>
<dbReference type="Proteomes" id="UP001239522">
    <property type="component" value="Chromosome"/>
</dbReference>
<dbReference type="GO" id="GO:0008483">
    <property type="term" value="F:transaminase activity"/>
    <property type="evidence" value="ECO:0007669"/>
    <property type="project" value="UniProtKB-KW"/>
</dbReference>
<evidence type="ECO:0000256" key="2">
    <source>
        <dbReference type="ARBA" id="ARBA00022576"/>
    </source>
</evidence>
<dbReference type="InterPro" id="IPR015422">
    <property type="entry name" value="PyrdxlP-dep_Trfase_small"/>
</dbReference>
<dbReference type="PANTHER" id="PTHR42790:SF19">
    <property type="entry name" value="KYNURENINE_ALPHA-AMINOADIPATE AMINOTRANSFERASE, MITOCHONDRIAL"/>
    <property type="match status" value="1"/>
</dbReference>
<dbReference type="Pfam" id="PF00155">
    <property type="entry name" value="Aminotran_1_2"/>
    <property type="match status" value="1"/>
</dbReference>
<name>A0ABY9HM69_9ACTN</name>
<sequence>MWTDVRPSPEMPQLFERGGDLISFAGGLPDLDLLPLKELSEQFARLTRIGGRIALQYSTPHVAKALVPAITDLMAREGGSTGAANLVPTAGSQMGLLALGLGLASPGETVLCQTPAYPGAATAFRTAGLRLHGAPEDAEGLDPQGLRETVARLRADGQQVRMLYCNPTFQNPTGATLSVERRHQLADAARELGLLIVEDNPYGLLGFDGTTVPALQGIDPENVVYLGTFSKVFAPGLRCGWIAAPEPVAERLRRTTEVMALSPSAFAQAALAAFHARGGWDSLIDAYRERYRERCGLMADALEAELGTEGPWRWQRPEGGFYLWLRHEGGADTGRFAHAAAERGVSFVPGSHFGLDGECGDRLRLCFSNVPRKRIPEGVARLAAALRGAEAGTGSAAGADLDADPGRRAA</sequence>
<comment type="cofactor">
    <cofactor evidence="1">
        <name>pyridoxal 5'-phosphate</name>
        <dbReference type="ChEBI" id="CHEBI:597326"/>
    </cofactor>
</comment>
<evidence type="ECO:0000256" key="4">
    <source>
        <dbReference type="ARBA" id="ARBA00022898"/>
    </source>
</evidence>
<dbReference type="InterPro" id="IPR050859">
    <property type="entry name" value="Class-I_PLP-dep_aminotransf"/>
</dbReference>
<dbReference type="RefSeq" id="WP_306055773.1">
    <property type="nucleotide sequence ID" value="NZ_CP120997.1"/>
</dbReference>
<keyword evidence="7" id="KW-1185">Reference proteome</keyword>
<evidence type="ECO:0000256" key="1">
    <source>
        <dbReference type="ARBA" id="ARBA00001933"/>
    </source>
</evidence>
<dbReference type="Gene3D" id="3.90.1150.10">
    <property type="entry name" value="Aspartate Aminotransferase, domain 1"/>
    <property type="match status" value="1"/>
</dbReference>
<accession>A0ABY9HM69</accession>
<keyword evidence="4" id="KW-0663">Pyridoxal phosphate</keyword>
<organism evidence="6 7">
    <name type="scientific">Streptomyces castrisilvae</name>
    <dbReference type="NCBI Taxonomy" id="3033811"/>
    <lineage>
        <taxon>Bacteria</taxon>
        <taxon>Bacillati</taxon>
        <taxon>Actinomycetota</taxon>
        <taxon>Actinomycetes</taxon>
        <taxon>Kitasatosporales</taxon>
        <taxon>Streptomycetaceae</taxon>
        <taxon>Streptomyces</taxon>
    </lineage>
</organism>
<evidence type="ECO:0000313" key="7">
    <source>
        <dbReference type="Proteomes" id="UP001239522"/>
    </source>
</evidence>
<dbReference type="CDD" id="cd00609">
    <property type="entry name" value="AAT_like"/>
    <property type="match status" value="1"/>
</dbReference>
<proteinExistence type="predicted"/>
<dbReference type="SUPFAM" id="SSF53383">
    <property type="entry name" value="PLP-dependent transferases"/>
    <property type="match status" value="1"/>
</dbReference>
<dbReference type="InterPro" id="IPR015424">
    <property type="entry name" value="PyrdxlP-dep_Trfase"/>
</dbReference>
<dbReference type="PANTHER" id="PTHR42790">
    <property type="entry name" value="AMINOTRANSFERASE"/>
    <property type="match status" value="1"/>
</dbReference>